<dbReference type="Gene3D" id="1.10.3210.10">
    <property type="entry name" value="Hypothetical protein af1432"/>
    <property type="match status" value="1"/>
</dbReference>
<comment type="caution">
    <text evidence="1">The sequence shown here is derived from an EMBL/GenBank/DDBJ whole genome shotgun (WGS) entry which is preliminary data.</text>
</comment>
<evidence type="ECO:0000313" key="1">
    <source>
        <dbReference type="EMBL" id="NNI80035.1"/>
    </source>
</evidence>
<evidence type="ECO:0008006" key="3">
    <source>
        <dbReference type="Google" id="ProtNLM"/>
    </source>
</evidence>
<dbReference type="Proteomes" id="UP000540079">
    <property type="component" value="Unassembled WGS sequence"/>
</dbReference>
<name>A0A849CMB5_PASMD</name>
<protein>
    <recommendedName>
        <fullName evidence="3">Phosphohydrolase</fullName>
    </recommendedName>
</protein>
<accession>A0A849CMB5</accession>
<proteinExistence type="predicted"/>
<dbReference type="SUPFAM" id="SSF109604">
    <property type="entry name" value="HD-domain/PDEase-like"/>
    <property type="match status" value="1"/>
</dbReference>
<gene>
    <name evidence="1" type="ORF">C2800_11530</name>
</gene>
<evidence type="ECO:0000313" key="2">
    <source>
        <dbReference type="Proteomes" id="UP000540079"/>
    </source>
</evidence>
<reference evidence="1 2" key="1">
    <citation type="journal article" date="2018" name="Front. Microbiol.">
        <title>Genetic and Phylogenetic Characteristics of Pasteurella multocida Isolates From Different Host Species.</title>
        <authorList>
            <person name="Peng Z."/>
            <person name="Liang W."/>
            <person name="Wang F."/>
            <person name="Xu Z."/>
            <person name="Xie Z."/>
            <person name="Lian Z."/>
            <person name="Hua L."/>
            <person name="Zhou R."/>
            <person name="Chen H."/>
            <person name="Wu B."/>
        </authorList>
    </citation>
    <scope>NUCLEOTIDE SEQUENCE [LARGE SCALE GENOMIC DNA]</scope>
    <source>
        <strain evidence="1 2">HNA06</strain>
    </source>
</reference>
<dbReference type="AlphaFoldDB" id="A0A849CMB5"/>
<organism evidence="1 2">
    <name type="scientific">Pasteurella multocida</name>
    <dbReference type="NCBI Taxonomy" id="747"/>
    <lineage>
        <taxon>Bacteria</taxon>
        <taxon>Pseudomonadati</taxon>
        <taxon>Pseudomonadota</taxon>
        <taxon>Gammaproteobacteria</taxon>
        <taxon>Pasteurellales</taxon>
        <taxon>Pasteurellaceae</taxon>
        <taxon>Pasteurella</taxon>
    </lineage>
</organism>
<dbReference type="EMBL" id="PPVL01000020">
    <property type="protein sequence ID" value="NNI80035.1"/>
    <property type="molecule type" value="Genomic_DNA"/>
</dbReference>
<dbReference type="RefSeq" id="WP_014391447.1">
    <property type="nucleotide sequence ID" value="NZ_CP015569.1"/>
</dbReference>
<sequence>MAWIHTYSGKYIDYKNPDFNEINITDIAHHLSLENRFMGQASEAYSVASHSLFCTEIAQYLDYSPYMQLRVLMHDFHEAYVKDIPTPLKKVCPDFCALEAKFEKLVEHRYMLPTLTEEEIKQIKHVDLVALLMEKNTLLSDKSVWPQLKNIEPINCLKVPRYTPKEAEELLKIKFSELWDNAFKSQPFNNVMRFVGVMV</sequence>